<reference evidence="2 3" key="1">
    <citation type="submission" date="2022-03" db="EMBL/GenBank/DDBJ databases">
        <title>Agromyces sp. isolated from the gut of P. brevitarsis seulensis larvae.</title>
        <authorList>
            <person name="Won M."/>
            <person name="Kwon S.-W."/>
        </authorList>
    </citation>
    <scope>NUCLEOTIDE SEQUENCE [LARGE SCALE GENOMIC DNA]</scope>
    <source>
        <strain evidence="2 3">KACC 16215</strain>
    </source>
</reference>
<dbReference type="SUPFAM" id="SSF52540">
    <property type="entry name" value="P-loop containing nucleoside triphosphate hydrolases"/>
    <property type="match status" value="1"/>
</dbReference>
<dbReference type="SMART" id="SM01043">
    <property type="entry name" value="BTAD"/>
    <property type="match status" value="1"/>
</dbReference>
<dbReference type="InterPro" id="IPR051677">
    <property type="entry name" value="AfsR-DnrI-RedD_regulator"/>
</dbReference>
<dbReference type="Proteomes" id="UP000831304">
    <property type="component" value="Chromosome"/>
</dbReference>
<dbReference type="SUPFAM" id="SSF46894">
    <property type="entry name" value="C-terminal effector domain of the bipartite response regulators"/>
    <property type="match status" value="1"/>
</dbReference>
<dbReference type="InterPro" id="IPR005158">
    <property type="entry name" value="BTAD"/>
</dbReference>
<dbReference type="InterPro" id="IPR016032">
    <property type="entry name" value="Sig_transdc_resp-reg_C-effctor"/>
</dbReference>
<evidence type="ECO:0000313" key="2">
    <source>
        <dbReference type="EMBL" id="UOE26228.1"/>
    </source>
</evidence>
<evidence type="ECO:0000313" key="3">
    <source>
        <dbReference type="Proteomes" id="UP000831304"/>
    </source>
</evidence>
<name>A0ABY4ASX8_9MICO</name>
<protein>
    <submittedName>
        <fullName evidence="2">Transcriptional activator domain protein</fullName>
    </submittedName>
</protein>
<dbReference type="EMBL" id="CP094533">
    <property type="protein sequence ID" value="UOE26228.1"/>
    <property type="molecule type" value="Genomic_DNA"/>
</dbReference>
<accession>A0ABY4ASX8</accession>
<dbReference type="Pfam" id="PF25873">
    <property type="entry name" value="WHD_MalT"/>
    <property type="match status" value="1"/>
</dbReference>
<dbReference type="RefSeq" id="WP_243569060.1">
    <property type="nucleotide sequence ID" value="NZ_BAAARD010000005.1"/>
</dbReference>
<organism evidence="2 3">
    <name type="scientific">Agromyces soli</name>
    <dbReference type="NCBI Taxonomy" id="659012"/>
    <lineage>
        <taxon>Bacteria</taxon>
        <taxon>Bacillati</taxon>
        <taxon>Actinomycetota</taxon>
        <taxon>Actinomycetes</taxon>
        <taxon>Micrococcales</taxon>
        <taxon>Microbacteriaceae</taxon>
        <taxon>Agromyces</taxon>
    </lineage>
</organism>
<gene>
    <name evidence="2" type="ORF">MTP13_00150</name>
</gene>
<dbReference type="InterPro" id="IPR027417">
    <property type="entry name" value="P-loop_NTPase"/>
</dbReference>
<dbReference type="Pfam" id="PF13401">
    <property type="entry name" value="AAA_22"/>
    <property type="match status" value="1"/>
</dbReference>
<dbReference type="SUPFAM" id="SSF48452">
    <property type="entry name" value="TPR-like"/>
    <property type="match status" value="1"/>
</dbReference>
<sequence>MEHALPLLRGKITPPPLPELLVPRPRLEASIHRRLDALPVLVVCATAGAGKTTAVRVALRDDPNVAWLTVDAADSSPGRLLTYLAASLGHLAPGVAELVQNVLAAQAPHSEVAGLLIEALAELGPVTLVIDQLDRVSAQHKPMEVIDGLVRFAPANVRIILISRTAITLASSAAPGSERIDYLIDRELAFTPEEAAVALDQAGGGADDVEAVMRSTGGWVVGVLFAGTTAEPIRMALQPEIDPLHAYLWAHVMQGLSPELREFAISTALLVAVDAPRATALGLERAEHYLTELRAHRIPAVWEPGGKTVRYHRVLRDYLLVLLERRPRAEVVALRTRFGRLLAAEGFMIEATAELLAVGAFEEALPYVEEAIVTLIDRLDFDVVEQWLELLADEGQSGSSPLTTGELLLAVAREEYWRGVRIADQLEALGQRESLAASSSRAAAMMIWCYYHACRTEDIAAIVAVAHPGAELEAAKYLLTLMDDRPDEARATMSLTGGSVAGLVARLHYWRGWFTQAAAPVSNAAADAVVRPWRIAALRAIGELEQAHQLYRRVESAGMLTAGLQGVVGAELFTDLGREAEARACIADGRAEARRIGSAVWDLFAQLSEAKLELRLRRDPVAARTVLDTLERDPLARVYDSTAEQIDTWYGLTHLLLGEHEAARRRLERAVRSMRASGRFLELPTAAVYLAEASWRCGDTDGADRHPDLALEAAKRQGTDAVLLRALREFPEVLSRRIDGLAETDTAWNRLGLKVLGAPPAGTASAGPVLAIAEFGTAALSIDGVEVRPRIGKCYELVAYLAGAGTHTATRAELLGALFDDADTAASRAYLRQVIHQLRSVLPDGLGPFIVDERVALGDGLVLRSESLQFEQSALRAGSNDPATRLGELEQALAPYERGVFLPKAKSQWAEERRSQLAATAAGLRFEAASLAYELGAFARAEALAGAVVEEQPLREAAWRLRMRIAAAVGSPDEVLAAYQGCVGALRGIGAEPARETRLLLEQLR</sequence>
<dbReference type="InterPro" id="IPR059106">
    <property type="entry name" value="WHD_MalT"/>
</dbReference>
<evidence type="ECO:0000259" key="1">
    <source>
        <dbReference type="SMART" id="SM01043"/>
    </source>
</evidence>
<proteinExistence type="predicted"/>
<dbReference type="Gene3D" id="3.40.50.300">
    <property type="entry name" value="P-loop containing nucleotide triphosphate hydrolases"/>
    <property type="match status" value="1"/>
</dbReference>
<feature type="domain" description="Bacterial transcriptional activator" evidence="1">
    <location>
        <begin position="867"/>
        <end position="1005"/>
    </location>
</feature>
<dbReference type="Gene3D" id="1.25.40.10">
    <property type="entry name" value="Tetratricopeptide repeat domain"/>
    <property type="match status" value="1"/>
</dbReference>
<dbReference type="Pfam" id="PF03704">
    <property type="entry name" value="BTAD"/>
    <property type="match status" value="1"/>
</dbReference>
<keyword evidence="3" id="KW-1185">Reference proteome</keyword>
<dbReference type="InterPro" id="IPR036388">
    <property type="entry name" value="WH-like_DNA-bd_sf"/>
</dbReference>
<dbReference type="Gene3D" id="1.10.10.10">
    <property type="entry name" value="Winged helix-like DNA-binding domain superfamily/Winged helix DNA-binding domain"/>
    <property type="match status" value="1"/>
</dbReference>
<dbReference type="InterPro" id="IPR011990">
    <property type="entry name" value="TPR-like_helical_dom_sf"/>
</dbReference>
<dbReference type="InterPro" id="IPR049945">
    <property type="entry name" value="AAA_22"/>
</dbReference>
<dbReference type="PANTHER" id="PTHR35807">
    <property type="entry name" value="TRANSCRIPTIONAL REGULATOR REDD-RELATED"/>
    <property type="match status" value="1"/>
</dbReference>